<dbReference type="EMBL" id="CVRI01000067">
    <property type="protein sequence ID" value="CRL06823.1"/>
    <property type="molecule type" value="Genomic_DNA"/>
</dbReference>
<feature type="region of interest" description="Disordered" evidence="1">
    <location>
        <begin position="1"/>
        <end position="22"/>
    </location>
</feature>
<evidence type="ECO:0000313" key="2">
    <source>
        <dbReference type="EMBL" id="CRL06823.1"/>
    </source>
</evidence>
<feature type="compositionally biased region" description="Low complexity" evidence="1">
    <location>
        <begin position="1"/>
        <end position="12"/>
    </location>
</feature>
<keyword evidence="3" id="KW-1185">Reference proteome</keyword>
<accession>A0A1J1J391</accession>
<evidence type="ECO:0000313" key="3">
    <source>
        <dbReference type="Proteomes" id="UP000183832"/>
    </source>
</evidence>
<evidence type="ECO:0000256" key="1">
    <source>
        <dbReference type="SAM" id="MobiDB-lite"/>
    </source>
</evidence>
<name>A0A1J1J391_9DIPT</name>
<protein>
    <submittedName>
        <fullName evidence="2">CLUMA_CG019652, isoform A</fullName>
    </submittedName>
</protein>
<reference evidence="2 3" key="1">
    <citation type="submission" date="2015-04" db="EMBL/GenBank/DDBJ databases">
        <authorList>
            <person name="Syromyatnikov M.Y."/>
            <person name="Popov V.N."/>
        </authorList>
    </citation>
    <scope>NUCLEOTIDE SEQUENCE [LARGE SCALE GENOMIC DNA]</scope>
</reference>
<dbReference type="Proteomes" id="UP000183832">
    <property type="component" value="Unassembled WGS sequence"/>
</dbReference>
<organism evidence="2 3">
    <name type="scientific">Clunio marinus</name>
    <dbReference type="NCBI Taxonomy" id="568069"/>
    <lineage>
        <taxon>Eukaryota</taxon>
        <taxon>Metazoa</taxon>
        <taxon>Ecdysozoa</taxon>
        <taxon>Arthropoda</taxon>
        <taxon>Hexapoda</taxon>
        <taxon>Insecta</taxon>
        <taxon>Pterygota</taxon>
        <taxon>Neoptera</taxon>
        <taxon>Endopterygota</taxon>
        <taxon>Diptera</taxon>
        <taxon>Nematocera</taxon>
        <taxon>Chironomoidea</taxon>
        <taxon>Chironomidae</taxon>
        <taxon>Clunio</taxon>
    </lineage>
</organism>
<proteinExistence type="predicted"/>
<dbReference type="AlphaFoldDB" id="A0A1J1J391"/>
<dbReference type="OrthoDB" id="7789168at2759"/>
<sequence length="131" mass="15576">METFNNSNNINIERANQHQKKKQQFHKLKKLLKSALACINNKNHSKKSNEVENRTEIDDNNFNEMLERRNEDRQNLINEQINGQQSYCFVENEHGKFYWSSDINRFVAVDRDLITSEFCATNHQQPQIQCC</sequence>
<gene>
    <name evidence="2" type="ORF">CLUMA_CG019652</name>
</gene>